<organism evidence="1 2">
    <name type="scientific">Clitoria ternatea</name>
    <name type="common">Butterfly pea</name>
    <dbReference type="NCBI Taxonomy" id="43366"/>
    <lineage>
        <taxon>Eukaryota</taxon>
        <taxon>Viridiplantae</taxon>
        <taxon>Streptophyta</taxon>
        <taxon>Embryophyta</taxon>
        <taxon>Tracheophyta</taxon>
        <taxon>Spermatophyta</taxon>
        <taxon>Magnoliopsida</taxon>
        <taxon>eudicotyledons</taxon>
        <taxon>Gunneridae</taxon>
        <taxon>Pentapetalae</taxon>
        <taxon>rosids</taxon>
        <taxon>fabids</taxon>
        <taxon>Fabales</taxon>
        <taxon>Fabaceae</taxon>
        <taxon>Papilionoideae</taxon>
        <taxon>50 kb inversion clade</taxon>
        <taxon>NPAAA clade</taxon>
        <taxon>indigoferoid/millettioid clade</taxon>
        <taxon>Phaseoleae</taxon>
        <taxon>Clitoria</taxon>
    </lineage>
</organism>
<comment type="caution">
    <text evidence="1">The sequence shown here is derived from an EMBL/GenBank/DDBJ whole genome shotgun (WGS) entry which is preliminary data.</text>
</comment>
<dbReference type="PANTHER" id="PTHR31170:SF25">
    <property type="entry name" value="BNAA09G04570D PROTEIN"/>
    <property type="match status" value="1"/>
</dbReference>
<accession>A0AAN9F023</accession>
<evidence type="ECO:0000313" key="2">
    <source>
        <dbReference type="Proteomes" id="UP001359559"/>
    </source>
</evidence>
<gene>
    <name evidence="1" type="ORF">RJT34_32315</name>
</gene>
<name>A0AAN9F023_CLITE</name>
<evidence type="ECO:0000313" key="1">
    <source>
        <dbReference type="EMBL" id="KAK7264705.1"/>
    </source>
</evidence>
<proteinExistence type="predicted"/>
<dbReference type="Pfam" id="PF03140">
    <property type="entry name" value="DUF247"/>
    <property type="match status" value="1"/>
</dbReference>
<dbReference type="EMBL" id="JAYKXN010000008">
    <property type="protein sequence ID" value="KAK7264705.1"/>
    <property type="molecule type" value="Genomic_DNA"/>
</dbReference>
<dbReference type="InterPro" id="IPR004158">
    <property type="entry name" value="DUF247_pln"/>
</dbReference>
<dbReference type="PANTHER" id="PTHR31170">
    <property type="entry name" value="BNAC04G53230D PROTEIN"/>
    <property type="match status" value="1"/>
</dbReference>
<keyword evidence="2" id="KW-1185">Reference proteome</keyword>
<sequence length="399" mass="46502">MDHYPVSATTQANEVFVSSIKQKLDTIPSLKSIFRVPTKLQEGNEKLYIPSTVSIGPFHHGEEALEYMEDHKWHYVFTLLSRQPNLEATLHECVNALRDSENMARNFYTEELNLTSNQFMEMMLVDGCFIIELFLKYALKGVRRRGDPIFATHGLLNKIRCDLILLENQIPFLVLQSLFKIVTIPIQCDFTLPELAIHLFRNMLSLDMEVLSVKLSQECYHLLDLVRQYYLPTYARLQSKKRVSLSDIECATKLKKDCIKFSSFPGAHKSLLDIRFVNGVLEVAPITTHQFTEMLFSNVIAWEQHQNDSQPFTSYAFLMKAMLCSENDVKLFHKQRILINDGYTEKEVCDLFKRLCGKVEYVEERFFFEGLIEQINEHRSQRSRRKALRCPFLKTRTST</sequence>
<protein>
    <submittedName>
        <fullName evidence="1">Uncharacterized protein</fullName>
    </submittedName>
</protein>
<dbReference type="Proteomes" id="UP001359559">
    <property type="component" value="Unassembled WGS sequence"/>
</dbReference>
<reference evidence="1 2" key="1">
    <citation type="submission" date="2024-01" db="EMBL/GenBank/DDBJ databases">
        <title>The genomes of 5 underutilized Papilionoideae crops provide insights into root nodulation and disease resistance.</title>
        <authorList>
            <person name="Yuan L."/>
        </authorList>
    </citation>
    <scope>NUCLEOTIDE SEQUENCE [LARGE SCALE GENOMIC DNA]</scope>
    <source>
        <strain evidence="1">LY-2023</strain>
        <tissue evidence="1">Leaf</tissue>
    </source>
</reference>
<dbReference type="AlphaFoldDB" id="A0AAN9F023"/>